<dbReference type="GO" id="GO:0016705">
    <property type="term" value="F:oxidoreductase activity, acting on paired donors, with incorporation or reduction of molecular oxygen"/>
    <property type="evidence" value="ECO:0007669"/>
    <property type="project" value="UniProtKB-ARBA"/>
</dbReference>
<keyword evidence="5 10" id="KW-0223">Dioxygenase</keyword>
<dbReference type="GO" id="GO:0046872">
    <property type="term" value="F:metal ion binding"/>
    <property type="evidence" value="ECO:0007669"/>
    <property type="project" value="UniProtKB-KW"/>
</dbReference>
<accession>A0AAW8B4K1</accession>
<proteinExistence type="predicted"/>
<evidence type="ECO:0000256" key="3">
    <source>
        <dbReference type="ARBA" id="ARBA00022763"/>
    </source>
</evidence>
<dbReference type="InterPro" id="IPR027450">
    <property type="entry name" value="AlkB-like"/>
</dbReference>
<dbReference type="FunFam" id="2.60.120.590:FF:000004">
    <property type="entry name" value="DNA oxidative demethylase ALKBH2"/>
    <property type="match status" value="1"/>
</dbReference>
<dbReference type="GO" id="GO:0051213">
    <property type="term" value="F:dioxygenase activity"/>
    <property type="evidence" value="ECO:0007669"/>
    <property type="project" value="UniProtKB-KW"/>
</dbReference>
<dbReference type="PROSITE" id="PS51471">
    <property type="entry name" value="FE2OG_OXY"/>
    <property type="match status" value="1"/>
</dbReference>
<reference evidence="10" key="1">
    <citation type="journal article" date="2010" name="Int. J. Syst. Evol. Microbiol.">
        <title>Porticoccus litoralis gen. nov., sp. nov., a gammaproteobacterium isolated from the Yellow Sea.</title>
        <authorList>
            <person name="Oh H.M."/>
            <person name="Kim H."/>
            <person name="Kim K.M."/>
            <person name="Min G.S."/>
            <person name="Cho J.C."/>
        </authorList>
    </citation>
    <scope>NUCLEOTIDE SEQUENCE</scope>
    <source>
        <strain evidence="10">DSM 25064</strain>
    </source>
</reference>
<keyword evidence="4" id="KW-0460">Magnesium</keyword>
<keyword evidence="3" id="KW-0227">DNA damage</keyword>
<keyword evidence="6" id="KW-0560">Oxidoreductase</keyword>
<evidence type="ECO:0000256" key="7">
    <source>
        <dbReference type="ARBA" id="ARBA00023004"/>
    </source>
</evidence>
<dbReference type="GO" id="GO:0032451">
    <property type="term" value="F:demethylase activity"/>
    <property type="evidence" value="ECO:0007669"/>
    <property type="project" value="UniProtKB-ARBA"/>
</dbReference>
<evidence type="ECO:0000313" key="10">
    <source>
        <dbReference type="EMBL" id="MDP1521144.1"/>
    </source>
</evidence>
<feature type="domain" description="Fe2OG dioxygenase" evidence="9">
    <location>
        <begin position="106"/>
        <end position="205"/>
    </location>
</feature>
<keyword evidence="2" id="KW-0479">Metal-binding</keyword>
<evidence type="ECO:0000259" key="9">
    <source>
        <dbReference type="PROSITE" id="PS51471"/>
    </source>
</evidence>
<evidence type="ECO:0000256" key="1">
    <source>
        <dbReference type="ARBA" id="ARBA00001954"/>
    </source>
</evidence>
<dbReference type="PANTHER" id="PTHR31212:SF4">
    <property type="entry name" value="ALPHA-KETOGLUTARATE-DEPENDENT DIOXYGENASE ALKB HOMOLOG 3"/>
    <property type="match status" value="1"/>
</dbReference>
<evidence type="ECO:0000313" key="11">
    <source>
        <dbReference type="Proteomes" id="UP001178354"/>
    </source>
</evidence>
<dbReference type="GO" id="GO:0006307">
    <property type="term" value="P:DNA alkylation repair"/>
    <property type="evidence" value="ECO:0007669"/>
    <property type="project" value="InterPro"/>
</dbReference>
<evidence type="ECO:0000256" key="2">
    <source>
        <dbReference type="ARBA" id="ARBA00022723"/>
    </source>
</evidence>
<dbReference type="RefSeq" id="WP_305170809.1">
    <property type="nucleotide sequence ID" value="NZ_JAUUUU010000005.1"/>
</dbReference>
<dbReference type="GO" id="GO:0016787">
    <property type="term" value="F:hydrolase activity"/>
    <property type="evidence" value="ECO:0007669"/>
    <property type="project" value="UniProtKB-ARBA"/>
</dbReference>
<dbReference type="GO" id="GO:0140097">
    <property type="term" value="F:catalytic activity, acting on DNA"/>
    <property type="evidence" value="ECO:0007669"/>
    <property type="project" value="UniProtKB-ARBA"/>
</dbReference>
<dbReference type="Proteomes" id="UP001178354">
    <property type="component" value="Unassembled WGS sequence"/>
</dbReference>
<gene>
    <name evidence="10" type="ORF">Q8A57_09210</name>
</gene>
<dbReference type="EMBL" id="JAUUUU010000005">
    <property type="protein sequence ID" value="MDP1521144.1"/>
    <property type="molecule type" value="Genomic_DNA"/>
</dbReference>
<dbReference type="Gene3D" id="2.60.120.590">
    <property type="entry name" value="Alpha-ketoglutarate-dependent dioxygenase AlkB-like"/>
    <property type="match status" value="1"/>
</dbReference>
<reference evidence="10" key="2">
    <citation type="submission" date="2023-08" db="EMBL/GenBank/DDBJ databases">
        <authorList>
            <person name="Luo J."/>
        </authorList>
    </citation>
    <scope>NUCLEOTIDE SEQUENCE</scope>
    <source>
        <strain evidence="10">DSM 25064</strain>
    </source>
</reference>
<keyword evidence="11" id="KW-1185">Reference proteome</keyword>
<dbReference type="SUPFAM" id="SSF51197">
    <property type="entry name" value="Clavaminate synthase-like"/>
    <property type="match status" value="1"/>
</dbReference>
<keyword evidence="7" id="KW-0408">Iron</keyword>
<dbReference type="Pfam" id="PF13532">
    <property type="entry name" value="2OG-FeII_Oxy_2"/>
    <property type="match status" value="1"/>
</dbReference>
<keyword evidence="8" id="KW-0234">DNA repair</keyword>
<dbReference type="InterPro" id="IPR005123">
    <property type="entry name" value="Oxoglu/Fe-dep_dioxygenase_dom"/>
</dbReference>
<dbReference type="InterPro" id="IPR032854">
    <property type="entry name" value="ALKBH3"/>
</dbReference>
<name>A0AAW8B4K1_9GAMM</name>
<dbReference type="InterPro" id="IPR037151">
    <property type="entry name" value="AlkB-like_sf"/>
</dbReference>
<comment type="caution">
    <text evidence="10">The sequence shown here is derived from an EMBL/GenBank/DDBJ whole genome shotgun (WGS) entry which is preliminary data.</text>
</comment>
<evidence type="ECO:0000256" key="8">
    <source>
        <dbReference type="ARBA" id="ARBA00023204"/>
    </source>
</evidence>
<evidence type="ECO:0000256" key="6">
    <source>
        <dbReference type="ARBA" id="ARBA00023002"/>
    </source>
</evidence>
<comment type="cofactor">
    <cofactor evidence="1">
        <name>Fe(2+)</name>
        <dbReference type="ChEBI" id="CHEBI:29033"/>
    </cofactor>
</comment>
<evidence type="ECO:0000256" key="4">
    <source>
        <dbReference type="ARBA" id="ARBA00022842"/>
    </source>
</evidence>
<sequence length="212" mass="24123">MSQYPLLEPDRDALLINLPGGQLRYFPHLIPESEADRLMASLQAEISWEQSDIWIAGQRRKIPRLNAWYGDAGADYSYSGRLFRALSWLPDLKTIKQQVESACGTVFNSALVNLYRDGSDSVDWHSDDEPELGSNPIIASVSLGAVRRFQIKHKSRREVGLRELDLGHGSLLVMEGEFQHHLRHRLPKMPGVNKARLNITFRRVHVATLFPQ</sequence>
<evidence type="ECO:0000256" key="5">
    <source>
        <dbReference type="ARBA" id="ARBA00022964"/>
    </source>
</evidence>
<dbReference type="PANTHER" id="PTHR31212">
    <property type="entry name" value="ALPHA-KETOGLUTARATE-DEPENDENT DIOXYGENASE ALKB HOMOLOG 3"/>
    <property type="match status" value="1"/>
</dbReference>
<organism evidence="10 11">
    <name type="scientific">Porticoccus litoralis</name>
    <dbReference type="NCBI Taxonomy" id="434086"/>
    <lineage>
        <taxon>Bacteria</taxon>
        <taxon>Pseudomonadati</taxon>
        <taxon>Pseudomonadota</taxon>
        <taxon>Gammaproteobacteria</taxon>
        <taxon>Cellvibrionales</taxon>
        <taxon>Porticoccaceae</taxon>
        <taxon>Porticoccus</taxon>
    </lineage>
</organism>
<dbReference type="AlphaFoldDB" id="A0AAW8B4K1"/>
<protein>
    <submittedName>
        <fullName evidence="10">Alpha-ketoglutarate-dependent dioxygenase AlkB</fullName>
    </submittedName>
</protein>